<dbReference type="SUPFAM" id="SSF53649">
    <property type="entry name" value="Alkaline phosphatase-like"/>
    <property type="match status" value="1"/>
</dbReference>
<evidence type="ECO:0000259" key="8">
    <source>
        <dbReference type="Pfam" id="PF04987"/>
    </source>
</evidence>
<evidence type="ECO:0000256" key="6">
    <source>
        <dbReference type="ARBA" id="ARBA00022824"/>
    </source>
</evidence>
<dbReference type="GO" id="GO:0006506">
    <property type="term" value="P:GPI anchor biosynthetic process"/>
    <property type="evidence" value="ECO:0007669"/>
    <property type="project" value="UniProtKB-UniPathway"/>
</dbReference>
<dbReference type="InterPro" id="IPR017852">
    <property type="entry name" value="GPI_EtnP_transferase_1_C"/>
</dbReference>
<evidence type="ECO:0000256" key="5">
    <source>
        <dbReference type="ARBA" id="ARBA00022502"/>
    </source>
</evidence>
<keyword evidence="7" id="KW-1133">Transmembrane helix</keyword>
<dbReference type="PANTHER" id="PTHR12250">
    <property type="entry name" value="PHOSPHATIDYLINOSITOL GLYCAN, CLASS N"/>
    <property type="match status" value="1"/>
</dbReference>
<dbReference type="AlphaFoldDB" id="A0A6S8B6M1"/>
<evidence type="ECO:0000313" key="10">
    <source>
        <dbReference type="EMBL" id="CAE0435056.1"/>
    </source>
</evidence>
<keyword evidence="6 7" id="KW-0256">Endoplasmic reticulum</keyword>
<dbReference type="EC" id="2.-.-.-" evidence="7"/>
<evidence type="ECO:0000256" key="1">
    <source>
        <dbReference type="ARBA" id="ARBA00004477"/>
    </source>
</evidence>
<keyword evidence="5 7" id="KW-0337">GPI-anchor biosynthesis</keyword>
<keyword evidence="7" id="KW-0808">Transferase</keyword>
<evidence type="ECO:0000256" key="3">
    <source>
        <dbReference type="ARBA" id="ARBA00008400"/>
    </source>
</evidence>
<dbReference type="GO" id="GO:0005789">
    <property type="term" value="C:endoplasmic reticulum membrane"/>
    <property type="evidence" value="ECO:0007669"/>
    <property type="project" value="UniProtKB-SubCell"/>
</dbReference>
<protein>
    <recommendedName>
        <fullName evidence="4 7">GPI ethanolamine phosphate transferase 1</fullName>
        <ecNumber evidence="7">2.-.-.-</ecNumber>
    </recommendedName>
</protein>
<dbReference type="InterPro" id="IPR017850">
    <property type="entry name" value="Alkaline_phosphatase_core_sf"/>
</dbReference>
<dbReference type="UniPathway" id="UPA00196"/>
<sequence length="453" mass="51428">MATLDRGIAGVYHLFQEYFDDDKTAYVLSSDHGMGNKGAHGDGDPTNTRTPIIAWGAGIEPSKIKKRTIAKSIIDSGFTADEEEAFTEDWGLSHLERRDIEQADIAPLLSSLIGIPVPANSIGVLPLAHLKRNNYRAKAYISNAKQLVKQVEFKESNRKARLLWFFPFEEFQQALPELDAAEKAFADGEYEEAERLCANVMQVCKQALRYYQTYDRFYLLSLVILGYLGWITYTATEITFDEDHKNRQSWTKLSLATLLFFGILFIIQVIEQAPINYFAYWFFPAMFWTGSTRRHGIYSHWLSLAKANGPSLRKLIAYLIGLQMMVLGYTYREIYTVIFCGLGVWIFTVPELRGKMLSGKRKVSFQSHTGKIVSFPAKAIYVAWFTLCLVLGSFTLLPLEINDSAVLMSVGAILVLSILLLVYSTDVVGFSVFRGLQCFRRFGNPFDFIEREL</sequence>
<comment type="subcellular location">
    <subcellularLocation>
        <location evidence="1 7">Endoplasmic reticulum membrane</location>
        <topology evidence="1 7">Multi-pass membrane protein</topology>
    </subcellularLocation>
</comment>
<keyword evidence="7" id="KW-0472">Membrane</keyword>
<comment type="caution">
    <text evidence="7">Lacks conserved residue(s) required for the propagation of feature annotation.</text>
</comment>
<dbReference type="Pfam" id="PF04987">
    <property type="entry name" value="PigN"/>
    <property type="match status" value="1"/>
</dbReference>
<feature type="transmembrane region" description="Helical" evidence="7">
    <location>
        <begin position="217"/>
        <end position="238"/>
    </location>
</feature>
<accession>A0A6S8B6M1</accession>
<dbReference type="GO" id="GO:0051377">
    <property type="term" value="F:mannose-ethanolamine phosphotransferase activity"/>
    <property type="evidence" value="ECO:0007669"/>
    <property type="project" value="UniProtKB-UniRule"/>
</dbReference>
<feature type="transmembrane region" description="Helical" evidence="7">
    <location>
        <begin position="405"/>
        <end position="433"/>
    </location>
</feature>
<reference evidence="9" key="1">
    <citation type="submission" date="2021-01" db="EMBL/GenBank/DDBJ databases">
        <authorList>
            <person name="Corre E."/>
            <person name="Pelletier E."/>
            <person name="Niang G."/>
            <person name="Scheremetjew M."/>
            <person name="Finn R."/>
            <person name="Kale V."/>
            <person name="Holt S."/>
            <person name="Cochrane G."/>
            <person name="Meng A."/>
            <person name="Brown T."/>
            <person name="Cohen L."/>
        </authorList>
    </citation>
    <scope>NUCLEOTIDE SEQUENCE</scope>
    <source>
        <strain evidence="9">GSBS06</strain>
    </source>
</reference>
<feature type="transmembrane region" description="Helical" evidence="7">
    <location>
        <begin position="250"/>
        <end position="269"/>
    </location>
</feature>
<proteinExistence type="inferred from homology"/>
<dbReference type="EMBL" id="HBIN01007291">
    <property type="protein sequence ID" value="CAE0435054.1"/>
    <property type="molecule type" value="Transcribed_RNA"/>
</dbReference>
<evidence type="ECO:0000313" key="9">
    <source>
        <dbReference type="EMBL" id="CAE0435054.1"/>
    </source>
</evidence>
<dbReference type="InterPro" id="IPR007070">
    <property type="entry name" value="GPI_EtnP_transferase_1"/>
</dbReference>
<feature type="transmembrane region" description="Helical" evidence="7">
    <location>
        <begin position="379"/>
        <end position="399"/>
    </location>
</feature>
<evidence type="ECO:0000256" key="4">
    <source>
        <dbReference type="ARBA" id="ARBA00020831"/>
    </source>
</evidence>
<comment type="similarity">
    <text evidence="3 7">Belongs to the PIGG/PIGN/PIGO family. PIGN subfamily.</text>
</comment>
<name>A0A6S8B6M1_9STRA</name>
<dbReference type="EMBL" id="HBIN01007293">
    <property type="protein sequence ID" value="CAE0435056.1"/>
    <property type="molecule type" value="Transcribed_RNA"/>
</dbReference>
<feature type="transmembrane region" description="Helical" evidence="7">
    <location>
        <begin position="334"/>
        <end position="352"/>
    </location>
</feature>
<evidence type="ECO:0000256" key="7">
    <source>
        <dbReference type="RuleBase" id="RU367138"/>
    </source>
</evidence>
<feature type="domain" description="GPI ethanolamine phosphate transferase 1 C-terminal" evidence="8">
    <location>
        <begin position="206"/>
        <end position="422"/>
    </location>
</feature>
<dbReference type="Gene3D" id="3.40.720.10">
    <property type="entry name" value="Alkaline Phosphatase, subunit A"/>
    <property type="match status" value="1"/>
</dbReference>
<dbReference type="PANTHER" id="PTHR12250:SF0">
    <property type="entry name" value="GPI ETHANOLAMINE PHOSPHATE TRANSFERASE 1"/>
    <property type="match status" value="1"/>
</dbReference>
<comment type="function">
    <text evidence="7">Ethanolamine phosphate transferase involved in glycosylphosphatidylinositol-anchor biosynthesis. Transfers ethanolamine phosphate to the first alpha-1,4-linked mannose of the glycosylphosphatidylinositol precursor of GPI-anchor.</text>
</comment>
<evidence type="ECO:0000256" key="2">
    <source>
        <dbReference type="ARBA" id="ARBA00004687"/>
    </source>
</evidence>
<organism evidence="9">
    <name type="scientific">Aplanochytrium stocchinoi</name>
    <dbReference type="NCBI Taxonomy" id="215587"/>
    <lineage>
        <taxon>Eukaryota</taxon>
        <taxon>Sar</taxon>
        <taxon>Stramenopiles</taxon>
        <taxon>Bigyra</taxon>
        <taxon>Labyrinthulomycetes</taxon>
        <taxon>Thraustochytrida</taxon>
        <taxon>Thraustochytriidae</taxon>
        <taxon>Aplanochytrium</taxon>
    </lineage>
</organism>
<gene>
    <name evidence="9" type="ORF">ASTO00021_LOCUS5342</name>
    <name evidence="10" type="ORF">ASTO00021_LOCUS5344</name>
</gene>
<keyword evidence="7" id="KW-0812">Transmembrane</keyword>
<comment type="pathway">
    <text evidence="2 7">Glycolipid biosynthesis; glycosylphosphatidylinositol-anchor biosynthesis.</text>
</comment>